<gene>
    <name evidence="2" type="ORF">ACFP1B_25180</name>
</gene>
<accession>A0ABW1GS98</accession>
<feature type="chain" id="PRO_5047343415" description="Secreted protein" evidence="1">
    <location>
        <begin position="29"/>
        <end position="157"/>
    </location>
</feature>
<proteinExistence type="predicted"/>
<evidence type="ECO:0008006" key="4">
    <source>
        <dbReference type="Google" id="ProtNLM"/>
    </source>
</evidence>
<keyword evidence="1" id="KW-0732">Signal</keyword>
<dbReference type="Proteomes" id="UP001596200">
    <property type="component" value="Unassembled WGS sequence"/>
</dbReference>
<dbReference type="EMBL" id="JBHSPU010000022">
    <property type="protein sequence ID" value="MFC5916690.1"/>
    <property type="molecule type" value="Genomic_DNA"/>
</dbReference>
<feature type="signal peptide" evidence="1">
    <location>
        <begin position="1"/>
        <end position="28"/>
    </location>
</feature>
<reference evidence="3" key="1">
    <citation type="journal article" date="2019" name="Int. J. Syst. Evol. Microbiol.">
        <title>The Global Catalogue of Microorganisms (GCM) 10K type strain sequencing project: providing services to taxonomists for standard genome sequencing and annotation.</title>
        <authorList>
            <consortium name="The Broad Institute Genomics Platform"/>
            <consortium name="The Broad Institute Genome Sequencing Center for Infectious Disease"/>
            <person name="Wu L."/>
            <person name="Ma J."/>
        </authorList>
    </citation>
    <scope>NUCLEOTIDE SEQUENCE [LARGE SCALE GENOMIC DNA]</scope>
    <source>
        <strain evidence="3">JCM 4147</strain>
    </source>
</reference>
<sequence>MQKSKLRTAVMLCAAAALAAAIPVPASAAGSASTSVSAPAKSRPSAHAVAVDCFSQAQVRPGDFLLACGDGNNRLVDIHWSHWGPASAMGTALDAVNDCQPYCAAGTFHSYPVIVRLDHPETWQAHPEQRQFTQLHLVYTDGTPAHTERVVTHELWD</sequence>
<evidence type="ECO:0000313" key="2">
    <source>
        <dbReference type="EMBL" id="MFC5916690.1"/>
    </source>
</evidence>
<evidence type="ECO:0000313" key="3">
    <source>
        <dbReference type="Proteomes" id="UP001596200"/>
    </source>
</evidence>
<organism evidence="2 3">
    <name type="scientific">Streptomyces pulveraceus</name>
    <dbReference type="NCBI Taxonomy" id="68258"/>
    <lineage>
        <taxon>Bacteria</taxon>
        <taxon>Bacillati</taxon>
        <taxon>Actinomycetota</taxon>
        <taxon>Actinomycetes</taxon>
        <taxon>Kitasatosporales</taxon>
        <taxon>Streptomycetaceae</taxon>
        <taxon>Streptomyces</taxon>
    </lineage>
</organism>
<protein>
    <recommendedName>
        <fullName evidence="4">Secreted protein</fullName>
    </recommendedName>
</protein>
<comment type="caution">
    <text evidence="2">The sequence shown here is derived from an EMBL/GenBank/DDBJ whole genome shotgun (WGS) entry which is preliminary data.</text>
</comment>
<dbReference type="RefSeq" id="WP_344515448.1">
    <property type="nucleotide sequence ID" value="NZ_BAAATU010000034.1"/>
</dbReference>
<evidence type="ECO:0000256" key="1">
    <source>
        <dbReference type="SAM" id="SignalP"/>
    </source>
</evidence>
<name>A0ABW1GS98_9ACTN</name>
<keyword evidence="3" id="KW-1185">Reference proteome</keyword>